<accession>A0A6B4JRQ1</accession>
<dbReference type="Proteomes" id="UP000486903">
    <property type="component" value="Unassembled WGS sequence"/>
</dbReference>
<dbReference type="EMBL" id="SXFB01000026">
    <property type="protein sequence ID" value="NFV27947.1"/>
    <property type="molecule type" value="Genomic_DNA"/>
</dbReference>
<organism evidence="1 2">
    <name type="scientific">Clostridium botulinum</name>
    <dbReference type="NCBI Taxonomy" id="1491"/>
    <lineage>
        <taxon>Bacteria</taxon>
        <taxon>Bacillati</taxon>
        <taxon>Bacillota</taxon>
        <taxon>Clostridia</taxon>
        <taxon>Eubacteriales</taxon>
        <taxon>Clostridiaceae</taxon>
        <taxon>Clostridium</taxon>
    </lineage>
</organism>
<name>A0A6B4JRQ1_CLOBO</name>
<proteinExistence type="predicted"/>
<comment type="caution">
    <text evidence="1">The sequence shown here is derived from an EMBL/GenBank/DDBJ whole genome shotgun (WGS) entry which is preliminary data.</text>
</comment>
<evidence type="ECO:0000313" key="1">
    <source>
        <dbReference type="EMBL" id="NFV27947.1"/>
    </source>
</evidence>
<dbReference type="RefSeq" id="WP_003373575.1">
    <property type="nucleotide sequence ID" value="NZ_JACBBA010000010.1"/>
</dbReference>
<reference evidence="1 2" key="1">
    <citation type="submission" date="2019-04" db="EMBL/GenBank/DDBJ databases">
        <title>Genome sequencing of Clostridium botulinum Groups I-IV and Clostridium butyricum.</title>
        <authorList>
            <person name="Brunt J."/>
            <person name="Van Vliet A.H.M."/>
            <person name="Stringer S.C."/>
            <person name="Carter A.T."/>
            <person name="Peck M.W."/>
        </authorList>
    </citation>
    <scope>NUCLEOTIDE SEQUENCE [LARGE SCALE GENOMIC DNA]</scope>
    <source>
        <strain evidence="1 2">BL81</strain>
    </source>
</reference>
<dbReference type="AlphaFoldDB" id="A0A6B4JRQ1"/>
<evidence type="ECO:0000313" key="2">
    <source>
        <dbReference type="Proteomes" id="UP000486903"/>
    </source>
</evidence>
<sequence length="78" mass="9258">MQCPKCSSDNVNVQAISIVKDKKHGCLYWLFIGWWLEMLMWIFLTLPWLIIKIFKPNKINTKVKSYAVCQNCGHKWKV</sequence>
<protein>
    <submittedName>
        <fullName evidence="1">Uncharacterized protein</fullName>
    </submittedName>
</protein>
<gene>
    <name evidence="1" type="ORF">FDG31_17775</name>
</gene>